<organism evidence="1">
    <name type="scientific">Spongospora subterranea</name>
    <dbReference type="NCBI Taxonomy" id="70186"/>
    <lineage>
        <taxon>Eukaryota</taxon>
        <taxon>Sar</taxon>
        <taxon>Rhizaria</taxon>
        <taxon>Endomyxa</taxon>
        <taxon>Phytomyxea</taxon>
        <taxon>Plasmodiophorida</taxon>
        <taxon>Plasmodiophoridae</taxon>
        <taxon>Spongospora</taxon>
    </lineage>
</organism>
<protein>
    <recommendedName>
        <fullName evidence="2">DUF4371 domain-containing protein</fullName>
    </recommendedName>
</protein>
<dbReference type="PANTHER" id="PTHR37067">
    <property type="entry name" value="PX DOMAIN-CONTAINING PROTEIN"/>
    <property type="match status" value="1"/>
</dbReference>
<reference evidence="1" key="1">
    <citation type="submission" date="2015-04" db="EMBL/GenBank/DDBJ databases">
        <title>The genome sequence of the plant pathogenic Rhizarian Plasmodiophora brassicae reveals insights in its biotrophic life cycle and the origin of chitin synthesis.</title>
        <authorList>
            <person name="Schwelm A."/>
            <person name="Fogelqvist J."/>
            <person name="Knaust A."/>
            <person name="Julke S."/>
            <person name="Lilja T."/>
            <person name="Dhandapani V."/>
            <person name="Bonilla-Rosso G."/>
            <person name="Karlsson M."/>
            <person name="Shevchenko A."/>
            <person name="Choi S.R."/>
            <person name="Kim H.G."/>
            <person name="Park J.Y."/>
            <person name="Lim Y.P."/>
            <person name="Ludwig-Muller J."/>
            <person name="Dixelius C."/>
        </authorList>
    </citation>
    <scope>NUCLEOTIDE SEQUENCE</scope>
    <source>
        <tissue evidence="1">Potato root galls</tissue>
    </source>
</reference>
<feature type="non-terminal residue" evidence="1">
    <location>
        <position position="1"/>
    </location>
</feature>
<accession>A0A0H5RCS0</accession>
<dbReference type="SUPFAM" id="SSF53098">
    <property type="entry name" value="Ribonuclease H-like"/>
    <property type="match status" value="1"/>
</dbReference>
<dbReference type="InterPro" id="IPR012337">
    <property type="entry name" value="RNaseH-like_sf"/>
</dbReference>
<dbReference type="AlphaFoldDB" id="A0A0H5RCS0"/>
<evidence type="ECO:0000313" key="1">
    <source>
        <dbReference type="EMBL" id="CRZ12070.1"/>
    </source>
</evidence>
<dbReference type="EMBL" id="HACM01011628">
    <property type="protein sequence ID" value="CRZ12070.1"/>
    <property type="molecule type" value="Transcribed_RNA"/>
</dbReference>
<name>A0A0H5RCS0_9EUKA</name>
<dbReference type="PANTHER" id="PTHR37067:SF3">
    <property type="entry name" value="PX DOMAIN-CONTAINING PROTEIN"/>
    <property type="match status" value="1"/>
</dbReference>
<proteinExistence type="predicted"/>
<sequence>FVGRLPRPLSVKMPGITSAKRSRTPFQAKHELQYGLKIMQIDPASKNVLSVRCEFCVYFGKDELVGHRRERQQTENVKTWSTFRPELYESHHTGQHSKNWQSYKGLCPDDKKKFFKSVAPFANTLHRHFGRSNEPQHYRIVSDIVENIIGGAFFDPECHGSAAHRRALALFQPQRDDDGRLHVYNVSIKNVVQFQLVVQYLKHGLSFRQVAAVLESAKAVTGQGNIGSMPDAAVSNFARTLMAVNLQSLRDILESDETMAFSLAFDSSTHRGISYLDCRVRFERNGELKNLHMLAIPMFDRHTSVNMFALTVKMLDNVCPGWRKKLIGIGSDGANVMTGRFNGVVTMIEKEAEFSIYRTWCLLHQIDLVAKAKINELFDGKFISSINKISASLRKQESLIREMGGQKCPKMTTRWLALGSWAKWQLHHRESLQAFFDTRNSNQVKPKSWYWPVVAAIAAFFYQFDITIRSLQDRSLLMSQRNSRQNSRLQEMIRRLIHETEVDGPLSDEQMALREFCEHECSGPWSITHQAVREFIENQGIWVAEIMEELAEENQTEVVQNLRKFVSGFVDGVSNLCALRDLENQSRPDTIAPVRSERP</sequence>
<evidence type="ECO:0008006" key="2">
    <source>
        <dbReference type="Google" id="ProtNLM"/>
    </source>
</evidence>